<evidence type="ECO:0000313" key="2">
    <source>
        <dbReference type="Proteomes" id="UP000663864"/>
    </source>
</evidence>
<dbReference type="AlphaFoldDB" id="A0A814NC64"/>
<gene>
    <name evidence="1" type="ORF">ZHD862_LOCUS17049</name>
</gene>
<reference evidence="1" key="1">
    <citation type="submission" date="2021-02" db="EMBL/GenBank/DDBJ databases">
        <authorList>
            <person name="Nowell W R."/>
        </authorList>
    </citation>
    <scope>NUCLEOTIDE SEQUENCE</scope>
</reference>
<dbReference type="EMBL" id="CAJNOT010000830">
    <property type="protein sequence ID" value="CAF1090222.1"/>
    <property type="molecule type" value="Genomic_DNA"/>
</dbReference>
<name>A0A814NC64_9BILA</name>
<dbReference type="Proteomes" id="UP000663864">
    <property type="component" value="Unassembled WGS sequence"/>
</dbReference>
<organism evidence="1 2">
    <name type="scientific">Rotaria sordida</name>
    <dbReference type="NCBI Taxonomy" id="392033"/>
    <lineage>
        <taxon>Eukaryota</taxon>
        <taxon>Metazoa</taxon>
        <taxon>Spiralia</taxon>
        <taxon>Gnathifera</taxon>
        <taxon>Rotifera</taxon>
        <taxon>Eurotatoria</taxon>
        <taxon>Bdelloidea</taxon>
        <taxon>Philodinida</taxon>
        <taxon>Philodinidae</taxon>
        <taxon>Rotaria</taxon>
    </lineage>
</organism>
<accession>A0A814NC64</accession>
<proteinExistence type="predicted"/>
<evidence type="ECO:0000313" key="1">
    <source>
        <dbReference type="EMBL" id="CAF1090222.1"/>
    </source>
</evidence>
<comment type="caution">
    <text evidence="1">The sequence shown here is derived from an EMBL/GenBank/DDBJ whole genome shotgun (WGS) entry which is preliminary data.</text>
</comment>
<sequence>MQDRKIAEILLQWADEQFLAQAPPNSPTSLRSDRVIDYAFVRGLNLDIQVFNGNTTSDQLGKNIHWKIRLLSTTVSSPTSKSKANVGSFK</sequence>
<protein>
    <submittedName>
        <fullName evidence="1">Uncharacterized protein</fullName>
    </submittedName>
</protein>